<reference evidence="2" key="2">
    <citation type="submission" date="2023-05" db="EMBL/GenBank/DDBJ databases">
        <authorList>
            <person name="Fouks B."/>
        </authorList>
    </citation>
    <scope>NUCLEOTIDE SEQUENCE</scope>
    <source>
        <strain evidence="2">Stay&amp;Tobe</strain>
        <tissue evidence="2">Testes</tissue>
    </source>
</reference>
<evidence type="ECO:0000256" key="1">
    <source>
        <dbReference type="SAM" id="Phobius"/>
    </source>
</evidence>
<accession>A0AAD8A3R3</accession>
<dbReference type="Proteomes" id="UP001233999">
    <property type="component" value="Unassembled WGS sequence"/>
</dbReference>
<dbReference type="EMBL" id="JASPKZ010003853">
    <property type="protein sequence ID" value="KAJ9591892.1"/>
    <property type="molecule type" value="Genomic_DNA"/>
</dbReference>
<keyword evidence="1" id="KW-1133">Transmembrane helix</keyword>
<proteinExistence type="predicted"/>
<comment type="caution">
    <text evidence="2">The sequence shown here is derived from an EMBL/GenBank/DDBJ whole genome shotgun (WGS) entry which is preliminary data.</text>
</comment>
<evidence type="ECO:0000313" key="2">
    <source>
        <dbReference type="EMBL" id="KAJ9591892.1"/>
    </source>
</evidence>
<feature type="transmembrane region" description="Helical" evidence="1">
    <location>
        <begin position="87"/>
        <end position="110"/>
    </location>
</feature>
<keyword evidence="1" id="KW-0812">Transmembrane</keyword>
<protein>
    <submittedName>
        <fullName evidence="2">Uncharacterized protein</fullName>
    </submittedName>
</protein>
<keyword evidence="3" id="KW-1185">Reference proteome</keyword>
<sequence>VTLNYSWQLRLLPHANCLYLKMFVISRVLYRSSSAYVSFRLLLEYLLWIYILVTVKTSTANTAEKESFVWKLVEDFRAVETTSGMKLLVIANCLLLLTANLLGLTSYYLADKQQRRAFLETRQSLEMKLVIEEQSAEQKYHFLGM</sequence>
<name>A0AAD8A3R3_DIPPU</name>
<evidence type="ECO:0000313" key="3">
    <source>
        <dbReference type="Proteomes" id="UP001233999"/>
    </source>
</evidence>
<feature type="transmembrane region" description="Helical" evidence="1">
    <location>
        <begin position="37"/>
        <end position="55"/>
    </location>
</feature>
<feature type="non-terminal residue" evidence="2">
    <location>
        <position position="1"/>
    </location>
</feature>
<organism evidence="2 3">
    <name type="scientific">Diploptera punctata</name>
    <name type="common">Pacific beetle cockroach</name>
    <dbReference type="NCBI Taxonomy" id="6984"/>
    <lineage>
        <taxon>Eukaryota</taxon>
        <taxon>Metazoa</taxon>
        <taxon>Ecdysozoa</taxon>
        <taxon>Arthropoda</taxon>
        <taxon>Hexapoda</taxon>
        <taxon>Insecta</taxon>
        <taxon>Pterygota</taxon>
        <taxon>Neoptera</taxon>
        <taxon>Polyneoptera</taxon>
        <taxon>Dictyoptera</taxon>
        <taxon>Blattodea</taxon>
        <taxon>Blaberoidea</taxon>
        <taxon>Blaberidae</taxon>
        <taxon>Diplopterinae</taxon>
        <taxon>Diploptera</taxon>
    </lineage>
</organism>
<keyword evidence="1" id="KW-0472">Membrane</keyword>
<gene>
    <name evidence="2" type="ORF">L9F63_001567</name>
</gene>
<reference evidence="2" key="1">
    <citation type="journal article" date="2023" name="IScience">
        <title>Live-bearing cockroach genome reveals convergent evolutionary mechanisms linked to viviparity in insects and beyond.</title>
        <authorList>
            <person name="Fouks B."/>
            <person name="Harrison M.C."/>
            <person name="Mikhailova A.A."/>
            <person name="Marchal E."/>
            <person name="English S."/>
            <person name="Carruthers M."/>
            <person name="Jennings E.C."/>
            <person name="Chiamaka E.L."/>
            <person name="Frigard R.A."/>
            <person name="Pippel M."/>
            <person name="Attardo G.M."/>
            <person name="Benoit J.B."/>
            <person name="Bornberg-Bauer E."/>
            <person name="Tobe S.S."/>
        </authorList>
    </citation>
    <scope>NUCLEOTIDE SEQUENCE</scope>
    <source>
        <strain evidence="2">Stay&amp;Tobe</strain>
    </source>
</reference>
<feature type="non-terminal residue" evidence="2">
    <location>
        <position position="145"/>
    </location>
</feature>
<dbReference type="AlphaFoldDB" id="A0AAD8A3R3"/>